<evidence type="ECO:0000313" key="4">
    <source>
        <dbReference type="Proteomes" id="UP000770586"/>
    </source>
</evidence>
<evidence type="ECO:0000256" key="1">
    <source>
        <dbReference type="SAM" id="Phobius"/>
    </source>
</evidence>
<dbReference type="OrthoDB" id="178074at2157"/>
<dbReference type="Pfam" id="PF09851">
    <property type="entry name" value="SHOCT"/>
    <property type="match status" value="1"/>
</dbReference>
<organism evidence="3 4">
    <name type="scientific">Halorubrum trapanicum</name>
    <dbReference type="NCBI Taxonomy" id="29284"/>
    <lineage>
        <taxon>Archaea</taxon>
        <taxon>Methanobacteriati</taxon>
        <taxon>Methanobacteriota</taxon>
        <taxon>Stenosarchaea group</taxon>
        <taxon>Halobacteria</taxon>
        <taxon>Halobacteriales</taxon>
        <taxon>Haloferacaceae</taxon>
        <taxon>Halorubrum</taxon>
    </lineage>
</organism>
<comment type="caution">
    <text evidence="3">The sequence shown here is derived from an EMBL/GenBank/DDBJ whole genome shotgun (WGS) entry which is preliminary data.</text>
</comment>
<keyword evidence="1" id="KW-1133">Transmembrane helix</keyword>
<feature type="domain" description="SHOCT" evidence="2">
    <location>
        <begin position="89"/>
        <end position="113"/>
    </location>
</feature>
<keyword evidence="1" id="KW-0812">Transmembrane</keyword>
<dbReference type="InterPro" id="IPR018649">
    <property type="entry name" value="SHOCT"/>
</dbReference>
<gene>
    <name evidence="3" type="ORF">J2744_002202</name>
</gene>
<evidence type="ECO:0000313" key="3">
    <source>
        <dbReference type="EMBL" id="MBP1902510.1"/>
    </source>
</evidence>
<protein>
    <submittedName>
        <fullName evidence="3">Putative membrane protein</fullName>
    </submittedName>
</protein>
<dbReference type="RefSeq" id="WP_210113377.1">
    <property type="nucleotide sequence ID" value="NZ_BAAADX010000001.1"/>
</dbReference>
<accession>A0A8J7ULQ7</accession>
<keyword evidence="1" id="KW-0472">Membrane</keyword>
<name>A0A8J7ULQ7_9EURY</name>
<dbReference type="EMBL" id="JAGGKE010000009">
    <property type="protein sequence ID" value="MBP1902510.1"/>
    <property type="molecule type" value="Genomic_DNA"/>
</dbReference>
<proteinExistence type="predicted"/>
<feature type="transmembrane region" description="Helical" evidence="1">
    <location>
        <begin position="12"/>
        <end position="31"/>
    </location>
</feature>
<dbReference type="AlphaFoldDB" id="A0A8J7ULQ7"/>
<dbReference type="Proteomes" id="UP000770586">
    <property type="component" value="Unassembled WGS sequence"/>
</dbReference>
<reference evidence="3 4" key="1">
    <citation type="submission" date="2021-03" db="EMBL/GenBank/DDBJ databases">
        <title>Genomic Encyclopedia of Type Strains, Phase IV (KMG-IV): sequencing the most valuable type-strain genomes for metagenomic binning, comparative biology and taxonomic classification.</title>
        <authorList>
            <person name="Goeker M."/>
        </authorList>
    </citation>
    <scope>NUCLEOTIDE SEQUENCE [LARGE SCALE GENOMIC DNA]</scope>
    <source>
        <strain evidence="3 4">DSM 12287</strain>
    </source>
</reference>
<sequence length="141" mass="15316">MALPTFEKKRLIGLIAVLSFGLTALFAVLLPTALGPLIPATFILGYFILIPLVAVLGEQFPLVASDDGTVEATETDGSAAATAADHPVAALRERYATGEIDEAEFERKLDRLLATEDLDERFDRIESDRGEAGRERDLELE</sequence>
<keyword evidence="4" id="KW-1185">Reference proteome</keyword>
<evidence type="ECO:0000259" key="2">
    <source>
        <dbReference type="Pfam" id="PF09851"/>
    </source>
</evidence>
<feature type="transmembrane region" description="Helical" evidence="1">
    <location>
        <begin position="37"/>
        <end position="56"/>
    </location>
</feature>